<dbReference type="AlphaFoldDB" id="A0AAN8XG26"/>
<reference evidence="1 2" key="1">
    <citation type="submission" date="2023-11" db="EMBL/GenBank/DDBJ databases">
        <title>Halocaridina rubra genome assembly.</title>
        <authorList>
            <person name="Smith C."/>
        </authorList>
    </citation>
    <scope>NUCLEOTIDE SEQUENCE [LARGE SCALE GENOMIC DNA]</scope>
    <source>
        <strain evidence="1">EP-1</strain>
        <tissue evidence="1">Whole</tissue>
    </source>
</reference>
<dbReference type="Gene3D" id="2.60.40.10">
    <property type="entry name" value="Immunoglobulins"/>
    <property type="match status" value="1"/>
</dbReference>
<sequence>MNISYQKPSPASVNISCEAHGIYPQPRLVLYEGATKHSRSTVSDVTEEAVETEEGFSIYLQALVDDRTLKQQETIFECVLFIPQTEYQLL</sequence>
<dbReference type="InterPro" id="IPR013783">
    <property type="entry name" value="Ig-like_fold"/>
</dbReference>
<name>A0AAN8XG26_HALRR</name>
<proteinExistence type="predicted"/>
<protein>
    <submittedName>
        <fullName evidence="1">Uncharacterized protein</fullName>
    </submittedName>
</protein>
<keyword evidence="2" id="KW-1185">Reference proteome</keyword>
<dbReference type="EMBL" id="JAXCGZ010003907">
    <property type="protein sequence ID" value="KAK7082712.1"/>
    <property type="molecule type" value="Genomic_DNA"/>
</dbReference>
<comment type="caution">
    <text evidence="1">The sequence shown here is derived from an EMBL/GenBank/DDBJ whole genome shotgun (WGS) entry which is preliminary data.</text>
</comment>
<accession>A0AAN8XG26</accession>
<gene>
    <name evidence="1" type="ORF">SK128_014262</name>
</gene>
<evidence type="ECO:0000313" key="1">
    <source>
        <dbReference type="EMBL" id="KAK7082712.1"/>
    </source>
</evidence>
<evidence type="ECO:0000313" key="2">
    <source>
        <dbReference type="Proteomes" id="UP001381693"/>
    </source>
</evidence>
<dbReference type="Proteomes" id="UP001381693">
    <property type="component" value="Unassembled WGS sequence"/>
</dbReference>
<organism evidence="1 2">
    <name type="scientific">Halocaridina rubra</name>
    <name type="common">Hawaiian red shrimp</name>
    <dbReference type="NCBI Taxonomy" id="373956"/>
    <lineage>
        <taxon>Eukaryota</taxon>
        <taxon>Metazoa</taxon>
        <taxon>Ecdysozoa</taxon>
        <taxon>Arthropoda</taxon>
        <taxon>Crustacea</taxon>
        <taxon>Multicrustacea</taxon>
        <taxon>Malacostraca</taxon>
        <taxon>Eumalacostraca</taxon>
        <taxon>Eucarida</taxon>
        <taxon>Decapoda</taxon>
        <taxon>Pleocyemata</taxon>
        <taxon>Caridea</taxon>
        <taxon>Atyoidea</taxon>
        <taxon>Atyidae</taxon>
        <taxon>Halocaridina</taxon>
    </lineage>
</organism>